<dbReference type="RefSeq" id="WP_339404600.1">
    <property type="nucleotide sequence ID" value="NZ_JBBGAZ010000014.1"/>
</dbReference>
<evidence type="ECO:0000313" key="2">
    <source>
        <dbReference type="Proteomes" id="UP001368270"/>
    </source>
</evidence>
<dbReference type="Proteomes" id="UP001368270">
    <property type="component" value="Unassembled WGS sequence"/>
</dbReference>
<keyword evidence="2" id="KW-1185">Reference proteome</keyword>
<gene>
    <name evidence="1" type="ORF">WG622_16950</name>
</gene>
<dbReference type="EMBL" id="JBBGAZ010000014">
    <property type="protein sequence ID" value="MEJ5219946.1"/>
    <property type="molecule type" value="Genomic_DNA"/>
</dbReference>
<accession>A0ABU8QKT6</accession>
<comment type="caution">
    <text evidence="1">The sequence shown here is derived from an EMBL/GenBank/DDBJ whole genome shotgun (WGS) entry which is preliminary data.</text>
</comment>
<organism evidence="1 2">
    <name type="scientific">Cognatishimia coralii</name>
    <dbReference type="NCBI Taxonomy" id="3083254"/>
    <lineage>
        <taxon>Bacteria</taxon>
        <taxon>Pseudomonadati</taxon>
        <taxon>Pseudomonadota</taxon>
        <taxon>Alphaproteobacteria</taxon>
        <taxon>Rhodobacterales</taxon>
        <taxon>Paracoccaceae</taxon>
        <taxon>Cognatishimia</taxon>
    </lineage>
</organism>
<name>A0ABU8QKT6_9RHOB</name>
<evidence type="ECO:0008006" key="3">
    <source>
        <dbReference type="Google" id="ProtNLM"/>
    </source>
</evidence>
<reference evidence="1 2" key="1">
    <citation type="submission" date="2024-03" db="EMBL/GenBank/DDBJ databases">
        <title>Cognatishimia coralii sp. nov., a marine bacterium isolated from coral surrounding seawater.</title>
        <authorList>
            <person name="Liu X."/>
            <person name="Liu S."/>
            <person name="Sun H."/>
            <person name="Zhang Y."/>
        </authorList>
    </citation>
    <scope>NUCLEOTIDE SEQUENCE [LARGE SCALE GENOMIC DNA]</scope>
    <source>
        <strain evidence="1 2">D5M38</strain>
    </source>
</reference>
<protein>
    <recommendedName>
        <fullName evidence="3">Zinc-finger domain-containing protein</fullName>
    </recommendedName>
</protein>
<proteinExistence type="predicted"/>
<evidence type="ECO:0000313" key="1">
    <source>
        <dbReference type="EMBL" id="MEJ5219946.1"/>
    </source>
</evidence>
<sequence>MTLPRDEIEALLPFYVNGTLEGEELAEVEAAIDNDAALAADVATLRAIRTTMQEADTGFSPGEMGLARLMRDVETEPVQLQRAPRGRIWQIAAAVLLAVVIGQGALMLGQSGSGPGYELAGGASADLVITVVPNATEEQLRNALLDAGVEITAGPSALGLYELAVLDGVTLEEAIGSLAAATGVIDTVEQAE</sequence>